<dbReference type="AlphaFoldDB" id="A0A3L8GFH3"/>
<dbReference type="Proteomes" id="UP000269148">
    <property type="component" value="Unassembled WGS sequence"/>
</dbReference>
<dbReference type="KEGG" id="siq:DQ08_08735"/>
<evidence type="ECO:0000313" key="1">
    <source>
        <dbReference type="EMBL" id="AHY16522.1"/>
    </source>
</evidence>
<dbReference type="STRING" id="1346.BMF34_08730"/>
<dbReference type="OrthoDB" id="2456043at2"/>
<dbReference type="RefSeq" id="WP_017794706.1">
    <property type="nucleotide sequence ID" value="NZ_CP017952.1"/>
</dbReference>
<evidence type="ECO:0000313" key="2">
    <source>
        <dbReference type="EMBL" id="RLU55283.1"/>
    </source>
</evidence>
<dbReference type="EMBL" id="QLQD01000075">
    <property type="protein sequence ID" value="RLU55283.1"/>
    <property type="molecule type" value="Genomic_DNA"/>
</dbReference>
<evidence type="ECO:0000313" key="3">
    <source>
        <dbReference type="Proteomes" id="UP000025245"/>
    </source>
</evidence>
<dbReference type="Pfam" id="PF08817">
    <property type="entry name" value="YukD"/>
    <property type="match status" value="1"/>
</dbReference>
<proteinExistence type="predicted"/>
<dbReference type="Gene3D" id="3.10.20.90">
    <property type="entry name" value="Phosphatidylinositol 3-kinase Catalytic Subunit, Chain A, domain 1"/>
    <property type="match status" value="1"/>
</dbReference>
<name>A0A3L8GFH3_STRIN</name>
<dbReference type="Proteomes" id="UP000025245">
    <property type="component" value="Chromosome"/>
</dbReference>
<gene>
    <name evidence="2" type="ORF">DIY07_08835</name>
    <name evidence="1" type="ORF">DQ08_08735</name>
</gene>
<dbReference type="EMBL" id="CP007586">
    <property type="protein sequence ID" value="AHY16522.1"/>
    <property type="molecule type" value="Genomic_DNA"/>
</dbReference>
<reference evidence="2 4" key="2">
    <citation type="submission" date="2018-06" db="EMBL/GenBank/DDBJ databases">
        <title>Mutators as drivers of adaptation in pathogenic bacteria and a risk factor for host jumps and vaccine escape.</title>
        <authorList>
            <person name="Barnes A.C."/>
            <person name="Silayeva O."/>
        </authorList>
    </citation>
    <scope>NUCLEOTIDE SEQUENCE [LARGE SCALE GENOMIC DNA]</scope>
    <source>
        <strain evidence="2 4">QMA0445</strain>
    </source>
</reference>
<organism evidence="2 4">
    <name type="scientific">Streptococcus iniae</name>
    <name type="common">Streptococcus shiloi</name>
    <dbReference type="NCBI Taxonomy" id="1346"/>
    <lineage>
        <taxon>Bacteria</taxon>
        <taxon>Bacillati</taxon>
        <taxon>Bacillota</taxon>
        <taxon>Bacilli</taxon>
        <taxon>Lactobacillales</taxon>
        <taxon>Streptococcaceae</taxon>
        <taxon>Streptococcus</taxon>
    </lineage>
</organism>
<dbReference type="SUPFAM" id="SSF54236">
    <property type="entry name" value="Ubiquitin-like"/>
    <property type="match status" value="1"/>
</dbReference>
<dbReference type="KEGG" id="sio:DW64_08720"/>
<accession>A0A3L8GFH3</accession>
<sequence>MKNTHINITLDMEGQSRDLRLPVKITVKQLITELDHIFNVRKNRQKYQLKVTNKGILLGENDLLSQYPITNGDRIMIEESK</sequence>
<reference evidence="1 3" key="1">
    <citation type="journal article" date="2014" name="Genome Announc.">
        <title>Complete Genome Sequence of a Virulent Strain, Streptococcus iniae ISET0901, Isolated from Diseased Tilapia.</title>
        <authorList>
            <person name="Pridgeon J.W."/>
            <person name="Zhang D."/>
            <person name="Zhang L."/>
        </authorList>
    </citation>
    <scope>NUCLEOTIDE SEQUENCE [LARGE SCALE GENOMIC DNA]</scope>
    <source>
        <strain evidence="1 3">ISET0901</strain>
    </source>
</reference>
<protein>
    <submittedName>
        <fullName evidence="2">Secretion accessory protein EsaB/YukD</fullName>
    </submittedName>
</protein>
<dbReference type="InterPro" id="IPR029071">
    <property type="entry name" value="Ubiquitin-like_domsf"/>
</dbReference>
<dbReference type="InterPro" id="IPR024962">
    <property type="entry name" value="YukD-like"/>
</dbReference>
<evidence type="ECO:0000313" key="4">
    <source>
        <dbReference type="Proteomes" id="UP000269148"/>
    </source>
</evidence>
<keyword evidence="3" id="KW-1185">Reference proteome</keyword>